<gene>
    <name evidence="1" type="primary">Wdr90</name>
    <name evidence="1" type="ORF">SPIL2461_LOCUS789</name>
</gene>
<evidence type="ECO:0000313" key="1">
    <source>
        <dbReference type="EMBL" id="CAE7172930.1"/>
    </source>
</evidence>
<proteinExistence type="predicted"/>
<organism evidence="1 2">
    <name type="scientific">Symbiodinium pilosum</name>
    <name type="common">Dinoflagellate</name>
    <dbReference type="NCBI Taxonomy" id="2952"/>
    <lineage>
        <taxon>Eukaryota</taxon>
        <taxon>Sar</taxon>
        <taxon>Alveolata</taxon>
        <taxon>Dinophyceae</taxon>
        <taxon>Suessiales</taxon>
        <taxon>Symbiodiniaceae</taxon>
        <taxon>Symbiodinium</taxon>
    </lineage>
</organism>
<name>A0A812IQ17_SYMPI</name>
<protein>
    <submittedName>
        <fullName evidence="1">Wdr90 protein</fullName>
    </submittedName>
</protein>
<sequence>MFTSSCCGPLRSIHLADTGDAPWPLLYASADKLLRIARVAAREETEDASASAYAVDLEQSFIAHAEAPHQLSFLSGHAISVSSSEIVCWELAPRGDAATAVA</sequence>
<comment type="caution">
    <text evidence="1">The sequence shown here is derived from an EMBL/GenBank/DDBJ whole genome shotgun (WGS) entry which is preliminary data.</text>
</comment>
<dbReference type="AlphaFoldDB" id="A0A812IQ17"/>
<dbReference type="EMBL" id="CAJNIZ010000701">
    <property type="protein sequence ID" value="CAE7172930.1"/>
    <property type="molecule type" value="Genomic_DNA"/>
</dbReference>
<dbReference type="Proteomes" id="UP000649617">
    <property type="component" value="Unassembled WGS sequence"/>
</dbReference>
<accession>A0A812IQ17</accession>
<keyword evidence="2" id="KW-1185">Reference proteome</keyword>
<evidence type="ECO:0000313" key="2">
    <source>
        <dbReference type="Proteomes" id="UP000649617"/>
    </source>
</evidence>
<dbReference type="OrthoDB" id="6252103at2759"/>
<reference evidence="1" key="1">
    <citation type="submission" date="2021-02" db="EMBL/GenBank/DDBJ databases">
        <authorList>
            <person name="Dougan E. K."/>
            <person name="Rhodes N."/>
            <person name="Thang M."/>
            <person name="Chan C."/>
        </authorList>
    </citation>
    <scope>NUCLEOTIDE SEQUENCE</scope>
</reference>